<evidence type="ECO:0000256" key="3">
    <source>
        <dbReference type="ARBA" id="ARBA00022692"/>
    </source>
</evidence>
<feature type="transmembrane region" description="Helical" evidence="9">
    <location>
        <begin position="112"/>
        <end position="138"/>
    </location>
</feature>
<dbReference type="EMBL" id="AUZY01002640">
    <property type="protein sequence ID" value="EQD71885.1"/>
    <property type="molecule type" value="Genomic_DNA"/>
</dbReference>
<evidence type="ECO:0000256" key="2">
    <source>
        <dbReference type="ARBA" id="ARBA00022448"/>
    </source>
</evidence>
<proteinExistence type="predicted"/>
<accession>T1CRL8</accession>
<dbReference type="GO" id="GO:0012505">
    <property type="term" value="C:endomembrane system"/>
    <property type="evidence" value="ECO:0007669"/>
    <property type="project" value="UniProtKB-SubCell"/>
</dbReference>
<evidence type="ECO:0000313" key="10">
    <source>
        <dbReference type="EMBL" id="EQD71885.1"/>
    </source>
</evidence>
<evidence type="ECO:0000256" key="1">
    <source>
        <dbReference type="ARBA" id="ARBA00004127"/>
    </source>
</evidence>
<name>T1CRL8_9ZZZZ</name>
<evidence type="ECO:0000256" key="9">
    <source>
        <dbReference type="SAM" id="Phobius"/>
    </source>
</evidence>
<sequence length="218" mass="22227">DDPRNPAVIADNVGDNVGDCAGMAADLFETYAVSKIAVMLVGGLLFGALSSAPVIYPLVLGGVSILASVIGLVLARVKPGGKIMGALWQAVIVTSVLTIIAFWFITRAMMSGIAGISVDGIFIAALTGPVLTLVLMWITEYYTGTEYKPVQHVAKASTTGHGTNIIAGLGVSMKATALPVLAICLAIGVAFWAGGLYGIAIATSTMLSMSGVIVALDA</sequence>
<evidence type="ECO:0000256" key="4">
    <source>
        <dbReference type="ARBA" id="ARBA00022842"/>
    </source>
</evidence>
<keyword evidence="2" id="KW-0813">Transport</keyword>
<evidence type="ECO:0000256" key="5">
    <source>
        <dbReference type="ARBA" id="ARBA00022967"/>
    </source>
</evidence>
<gene>
    <name evidence="10" type="ORF">B1B_04200</name>
</gene>
<feature type="non-terminal residue" evidence="10">
    <location>
        <position position="1"/>
    </location>
</feature>
<keyword evidence="8 9" id="KW-0472">Membrane</keyword>
<keyword evidence="3 9" id="KW-0812">Transmembrane</keyword>
<feature type="transmembrane region" description="Helical" evidence="9">
    <location>
        <begin position="32"/>
        <end position="49"/>
    </location>
</feature>
<dbReference type="InterPro" id="IPR004131">
    <property type="entry name" value="PPase-energised_H-pump"/>
</dbReference>
<evidence type="ECO:0000256" key="8">
    <source>
        <dbReference type="ARBA" id="ARBA00023136"/>
    </source>
</evidence>
<keyword evidence="6 9" id="KW-1133">Transmembrane helix</keyword>
<dbReference type="PANTHER" id="PTHR31998">
    <property type="entry name" value="K(+)-INSENSITIVE PYROPHOSPHATE-ENERGIZED PROTON PUMP"/>
    <property type="match status" value="1"/>
</dbReference>
<protein>
    <submittedName>
        <fullName evidence="10">Membrane-bound proton-translocating pyrophosphatase</fullName>
    </submittedName>
</protein>
<reference evidence="10" key="1">
    <citation type="submission" date="2013-08" db="EMBL/GenBank/DDBJ databases">
        <authorList>
            <person name="Mendez C."/>
            <person name="Richter M."/>
            <person name="Ferrer M."/>
            <person name="Sanchez J."/>
        </authorList>
    </citation>
    <scope>NUCLEOTIDE SEQUENCE</scope>
</reference>
<keyword evidence="7" id="KW-0406">Ion transport</keyword>
<feature type="transmembrane region" description="Helical" evidence="9">
    <location>
        <begin position="55"/>
        <end position="75"/>
    </location>
</feature>
<evidence type="ECO:0000256" key="6">
    <source>
        <dbReference type="ARBA" id="ARBA00022989"/>
    </source>
</evidence>
<evidence type="ECO:0000256" key="7">
    <source>
        <dbReference type="ARBA" id="ARBA00023065"/>
    </source>
</evidence>
<keyword evidence="4" id="KW-0460">Magnesium</keyword>
<dbReference type="Pfam" id="PF03030">
    <property type="entry name" value="H_PPase"/>
    <property type="match status" value="1"/>
</dbReference>
<dbReference type="AlphaFoldDB" id="T1CRL8"/>
<organism evidence="10">
    <name type="scientific">mine drainage metagenome</name>
    <dbReference type="NCBI Taxonomy" id="410659"/>
    <lineage>
        <taxon>unclassified sequences</taxon>
        <taxon>metagenomes</taxon>
        <taxon>ecological metagenomes</taxon>
    </lineage>
</organism>
<keyword evidence="5" id="KW-1278">Translocase</keyword>
<dbReference type="GO" id="GO:0004427">
    <property type="term" value="F:inorganic diphosphate phosphatase activity"/>
    <property type="evidence" value="ECO:0007669"/>
    <property type="project" value="InterPro"/>
</dbReference>
<comment type="subcellular location">
    <subcellularLocation>
        <location evidence="1">Endomembrane system</location>
        <topology evidence="1">Multi-pass membrane protein</topology>
    </subcellularLocation>
</comment>
<dbReference type="GO" id="GO:0009678">
    <property type="term" value="F:diphosphate hydrolysis-driven proton transmembrane transporter activity"/>
    <property type="evidence" value="ECO:0007669"/>
    <property type="project" value="InterPro"/>
</dbReference>
<reference evidence="10" key="2">
    <citation type="journal article" date="2014" name="ISME J.">
        <title>Microbial stratification in low pH oxic and suboxic macroscopic growths along an acid mine drainage.</title>
        <authorList>
            <person name="Mendez-Garcia C."/>
            <person name="Mesa V."/>
            <person name="Sprenger R.R."/>
            <person name="Richter M."/>
            <person name="Diez M.S."/>
            <person name="Solano J."/>
            <person name="Bargiela R."/>
            <person name="Golyshina O.V."/>
            <person name="Manteca A."/>
            <person name="Ramos J.L."/>
            <person name="Gallego J.R."/>
            <person name="Llorente I."/>
            <person name="Martins Dos Santos V.A."/>
            <person name="Jensen O.N."/>
            <person name="Pelaez A.I."/>
            <person name="Sanchez J."/>
            <person name="Ferrer M."/>
        </authorList>
    </citation>
    <scope>NUCLEOTIDE SEQUENCE</scope>
</reference>
<feature type="transmembrane region" description="Helical" evidence="9">
    <location>
        <begin position="175"/>
        <end position="193"/>
    </location>
</feature>
<feature type="transmembrane region" description="Helical" evidence="9">
    <location>
        <begin position="87"/>
        <end position="106"/>
    </location>
</feature>
<dbReference type="GO" id="GO:0016020">
    <property type="term" value="C:membrane"/>
    <property type="evidence" value="ECO:0007669"/>
    <property type="project" value="InterPro"/>
</dbReference>
<comment type="caution">
    <text evidence="10">The sequence shown here is derived from an EMBL/GenBank/DDBJ whole genome shotgun (WGS) entry which is preliminary data.</text>
</comment>
<feature type="non-terminal residue" evidence="10">
    <location>
        <position position="218"/>
    </location>
</feature>